<protein>
    <submittedName>
        <fullName evidence="2">Uncharacterized protein</fullName>
    </submittedName>
</protein>
<name>A0A6J4TJI2_9SPHN</name>
<feature type="compositionally biased region" description="Basic and acidic residues" evidence="1">
    <location>
        <begin position="45"/>
        <end position="55"/>
    </location>
</feature>
<evidence type="ECO:0000313" key="2">
    <source>
        <dbReference type="EMBL" id="CAA9524873.1"/>
    </source>
</evidence>
<organism evidence="2">
    <name type="scientific">uncultured Sphingosinicella sp</name>
    <dbReference type="NCBI Taxonomy" id="478748"/>
    <lineage>
        <taxon>Bacteria</taxon>
        <taxon>Pseudomonadati</taxon>
        <taxon>Pseudomonadota</taxon>
        <taxon>Alphaproteobacteria</taxon>
        <taxon>Sphingomonadales</taxon>
        <taxon>Sphingosinicellaceae</taxon>
        <taxon>Sphingosinicella</taxon>
        <taxon>environmental samples</taxon>
    </lineage>
</organism>
<sequence length="92" mass="11043">EVHHQGSRDRGLRDPDRLRRRWQRRRCRGQPGAGLRQHVGRARQPVRECQRDGRQCQRRHRRYAREPGGSPGEPVRSGRRVERDQHRRRSAV</sequence>
<gene>
    <name evidence="2" type="ORF">AVDCRST_MAG23-529</name>
</gene>
<dbReference type="EMBL" id="CADCWD010000017">
    <property type="protein sequence ID" value="CAA9524873.1"/>
    <property type="molecule type" value="Genomic_DNA"/>
</dbReference>
<reference evidence="2" key="1">
    <citation type="submission" date="2020-02" db="EMBL/GenBank/DDBJ databases">
        <authorList>
            <person name="Meier V. D."/>
        </authorList>
    </citation>
    <scope>NUCLEOTIDE SEQUENCE</scope>
    <source>
        <strain evidence="2">AVDCRST_MAG23</strain>
    </source>
</reference>
<dbReference type="AlphaFoldDB" id="A0A6J4TJI2"/>
<proteinExistence type="predicted"/>
<feature type="compositionally biased region" description="Basic residues" evidence="1">
    <location>
        <begin position="18"/>
        <end position="28"/>
    </location>
</feature>
<feature type="non-terminal residue" evidence="2">
    <location>
        <position position="1"/>
    </location>
</feature>
<accession>A0A6J4TJI2</accession>
<feature type="region of interest" description="Disordered" evidence="1">
    <location>
        <begin position="1"/>
        <end position="92"/>
    </location>
</feature>
<feature type="compositionally biased region" description="Basic and acidic residues" evidence="1">
    <location>
        <begin position="1"/>
        <end position="17"/>
    </location>
</feature>
<evidence type="ECO:0000256" key="1">
    <source>
        <dbReference type="SAM" id="MobiDB-lite"/>
    </source>
</evidence>
<feature type="non-terminal residue" evidence="2">
    <location>
        <position position="92"/>
    </location>
</feature>